<gene>
    <name evidence="2" type="ORF">M8C21_015019</name>
</gene>
<name>A0AAD5CRX7_AMBAR</name>
<feature type="signal peptide" evidence="1">
    <location>
        <begin position="1"/>
        <end position="28"/>
    </location>
</feature>
<sequence>MLLDCFYFFHAFLFHSLSLYLPHPSASASPSHNHAITISSVTPLCHHLYHTPSAFAGYYYFSKQLCRGLHPDFSVELNFWRLNLGFRRSFDEKIKACMSHIFVTLLIDDSQYAQQVRLDAVESELLLWKKLLILSK</sequence>
<reference evidence="2" key="1">
    <citation type="submission" date="2022-06" db="EMBL/GenBank/DDBJ databases">
        <title>Uncovering the hologenomic basis of an extraordinary plant invasion.</title>
        <authorList>
            <person name="Bieker V.C."/>
            <person name="Martin M.D."/>
            <person name="Gilbert T."/>
            <person name="Hodgins K."/>
            <person name="Battlay P."/>
            <person name="Petersen B."/>
            <person name="Wilson J."/>
        </authorList>
    </citation>
    <scope>NUCLEOTIDE SEQUENCE</scope>
    <source>
        <strain evidence="2">AA19_3_7</strain>
        <tissue evidence="2">Leaf</tissue>
    </source>
</reference>
<evidence type="ECO:0000256" key="1">
    <source>
        <dbReference type="SAM" id="SignalP"/>
    </source>
</evidence>
<organism evidence="2 3">
    <name type="scientific">Ambrosia artemisiifolia</name>
    <name type="common">Common ragweed</name>
    <dbReference type="NCBI Taxonomy" id="4212"/>
    <lineage>
        <taxon>Eukaryota</taxon>
        <taxon>Viridiplantae</taxon>
        <taxon>Streptophyta</taxon>
        <taxon>Embryophyta</taxon>
        <taxon>Tracheophyta</taxon>
        <taxon>Spermatophyta</taxon>
        <taxon>Magnoliopsida</taxon>
        <taxon>eudicotyledons</taxon>
        <taxon>Gunneridae</taxon>
        <taxon>Pentapetalae</taxon>
        <taxon>asterids</taxon>
        <taxon>campanulids</taxon>
        <taxon>Asterales</taxon>
        <taxon>Asteraceae</taxon>
        <taxon>Asteroideae</taxon>
        <taxon>Heliantheae alliance</taxon>
        <taxon>Heliantheae</taxon>
        <taxon>Ambrosia</taxon>
    </lineage>
</organism>
<keyword evidence="3" id="KW-1185">Reference proteome</keyword>
<evidence type="ECO:0000313" key="2">
    <source>
        <dbReference type="EMBL" id="KAI7745431.1"/>
    </source>
</evidence>
<dbReference type="AlphaFoldDB" id="A0AAD5CRX7"/>
<protein>
    <submittedName>
        <fullName evidence="2">Uncharacterized protein</fullName>
    </submittedName>
</protein>
<feature type="chain" id="PRO_5042049565" evidence="1">
    <location>
        <begin position="29"/>
        <end position="136"/>
    </location>
</feature>
<evidence type="ECO:0000313" key="3">
    <source>
        <dbReference type="Proteomes" id="UP001206925"/>
    </source>
</evidence>
<dbReference type="EMBL" id="JAMZMK010007250">
    <property type="protein sequence ID" value="KAI7745431.1"/>
    <property type="molecule type" value="Genomic_DNA"/>
</dbReference>
<accession>A0AAD5CRX7</accession>
<proteinExistence type="predicted"/>
<dbReference type="Proteomes" id="UP001206925">
    <property type="component" value="Unassembled WGS sequence"/>
</dbReference>
<comment type="caution">
    <text evidence="2">The sequence shown here is derived from an EMBL/GenBank/DDBJ whole genome shotgun (WGS) entry which is preliminary data.</text>
</comment>
<keyword evidence="1" id="KW-0732">Signal</keyword>